<feature type="compositionally biased region" description="Basic and acidic residues" evidence="1">
    <location>
        <begin position="858"/>
        <end position="869"/>
    </location>
</feature>
<evidence type="ECO:0000256" key="1">
    <source>
        <dbReference type="SAM" id="MobiDB-lite"/>
    </source>
</evidence>
<sequence length="1345" mass="140929">MGGAPSRETLVRHIVRDPRAQGGAASSAGRSESGGSASAGEPSIDEPIAASQQPEIILIPLITDYFPSPASPLFQQLLQVRREPNVAYYYRDSRSTSTEHTVVRDYIGSDKDIYNWYMSLSEQRLLETDNELIALSRAGRVVSPVPCAVAFVYEASATAAVDATAPTSGMSSPPSSAGRGKKKSGASGRAHRHGKAGGPSPSNGYMTVENTVRLPYCNLRVRIFGFVGDTRFCPPSLHPSQAAKMPMCLTIFLSKSAGGNHRAQVTLLAAHTYITQMQAIGILRPHDEALRVGGRVARRATTEAGFKASTGGSEVDPLAALRLAGSGSPADAYRDPYAIASDDGDEGQCQLPVPMTGAVPRGDRKVPLEGPNTNATSAAVDVFKETVLSRPIEIVMHRADVPALCYLRELRARMTQSSAPATAVVSEEKSLLTSSSSCGNSMNTATLTSSPLGASDRGSCSVNICAASSHDNASSQQPNASNKLWLTRMKDAQAGSSATAAHTGGVATDVGAESLQCHIQTVIRADELRGSVAADAIGRVLLWASCFYTGHFEQLMGGEAAKLRQELAQRNLTESPLDGMLFLTDEEPRPPKVTPMVGDVWIPSTEAYAEVRDTGHNRDGWAKVAAGTVLRYVASASSASTTPAPEAFWRVSPNEFAEDILLSLCRPACQASRRASPTDSHWLLNRKTGVPEGLEMGLLIWRELCAGQAVFYGTTPEFLKKWIQSGAEVEQAYQDHIRPPHSSHEAVTAAEAEYDNATASREGEAAEGGRSLSTNAAATTAVYSGLQSSHEGNFPLNPSGASSWPGKSDSSAGGRGKGSNSSSMALYSVHTGFVSTSEQAAAVSSPAPSKDGGNYIEEGAKPKRARDDNQPSASSSSTPSVTVGSPVKPCDVSRAPHEETSCRGSLSAHQRLQFTIPVVPSASMTLRGPSSSALGTPNSCMKMSLAVGSTTSQSNSSSLTFRQLSPHVSSAAAVTACSMGVFGATLTDDADGPTVNVVVRQRRSVRMTPMYSAAAGTIPLHASQMHHSPHRHTMRRTPSMPPVSTQPIAVSAAARVSVEYNAQTTDFATSLPRGSLPVRIPGTWDSDSEDGSLRQGGHSPASVEQSRSLRAEGELLSHSHSPNSAAALGDARRPPPQRSAAVNGQSSHGAANMVSTPLQAAALARWSVTSAVQPSSMRGASVAFASGSASPTQHQHASLLNSTRHSELCQPVASRSSSLSTSEPLGSSVYTSGSHICRKDSVHPPPLLNTAGDGACSSHALLQAPLRQSGGGLLHRGRGDVSPARAPAVVQAAASRRGGEAMTVSRSGHRSAAHTPLQGDLANSAKSSVGSGKYRWDWRGVSWAA</sequence>
<feature type="region of interest" description="Disordered" evidence="1">
    <location>
        <begin position="163"/>
        <end position="205"/>
    </location>
</feature>
<feature type="compositionally biased region" description="Low complexity" evidence="1">
    <location>
        <begin position="871"/>
        <end position="887"/>
    </location>
</feature>
<reference evidence="3" key="1">
    <citation type="journal article" date="2021" name="Microbiol. Resour. Announc.">
        <title>LGAAP: Leishmaniinae Genome Assembly and Annotation Pipeline.</title>
        <authorList>
            <person name="Almutairi H."/>
            <person name="Urbaniak M.D."/>
            <person name="Bates M.D."/>
            <person name="Jariyapan N."/>
            <person name="Kwakye-Nuako G."/>
            <person name="Thomaz-Soccol V."/>
            <person name="Al-Salem W.S."/>
            <person name="Dillon R.J."/>
            <person name="Bates P.A."/>
            <person name="Gatherer D."/>
        </authorList>
    </citation>
    <scope>NUCLEOTIDE SEQUENCE [LARGE SCALE GENOMIC DNA]</scope>
</reference>
<feature type="region of interest" description="Disordered" evidence="1">
    <location>
        <begin position="1069"/>
        <end position="1150"/>
    </location>
</feature>
<dbReference type="EMBL" id="JAFHLR010000028">
    <property type="protein sequence ID" value="KAG5474742.1"/>
    <property type="molecule type" value="Genomic_DNA"/>
</dbReference>
<feature type="compositionally biased region" description="Basic and acidic residues" evidence="1">
    <location>
        <begin position="9"/>
        <end position="19"/>
    </location>
</feature>
<feature type="region of interest" description="Disordered" evidence="1">
    <location>
        <begin position="1305"/>
        <end position="1332"/>
    </location>
</feature>
<keyword evidence="3" id="KW-1185">Reference proteome</keyword>
<reference evidence="3" key="2">
    <citation type="journal article" date="2021" name="Sci. Data">
        <title>Chromosome-scale genome sequencing, assembly and annotation of six genomes from subfamily Leishmaniinae.</title>
        <authorList>
            <person name="Almutairi H."/>
            <person name="Urbaniak M.D."/>
            <person name="Bates M.D."/>
            <person name="Jariyapan N."/>
            <person name="Kwakye-Nuako G."/>
            <person name="Thomaz Soccol V."/>
            <person name="Al-Salem W.S."/>
            <person name="Dillon R.J."/>
            <person name="Bates P.A."/>
            <person name="Gatherer D."/>
        </authorList>
    </citation>
    <scope>NUCLEOTIDE SEQUENCE [LARGE SCALE GENOMIC DNA]</scope>
</reference>
<feature type="compositionally biased region" description="Polar residues" evidence="1">
    <location>
        <begin position="1140"/>
        <end position="1150"/>
    </location>
</feature>
<dbReference type="RefSeq" id="XP_067061848.1">
    <property type="nucleotide sequence ID" value="XM_067205911.1"/>
</dbReference>
<evidence type="ECO:0000313" key="2">
    <source>
        <dbReference type="EMBL" id="KAG5474742.1"/>
    </source>
</evidence>
<evidence type="ECO:0000313" key="3">
    <source>
        <dbReference type="Proteomes" id="UP000674143"/>
    </source>
</evidence>
<protein>
    <submittedName>
        <fullName evidence="2">Uncharacterized protein</fullName>
    </submittedName>
</protein>
<organism evidence="2 3">
    <name type="scientific">Leishmania orientalis</name>
    <dbReference type="NCBI Taxonomy" id="2249476"/>
    <lineage>
        <taxon>Eukaryota</taxon>
        <taxon>Discoba</taxon>
        <taxon>Euglenozoa</taxon>
        <taxon>Kinetoplastea</taxon>
        <taxon>Metakinetoplastina</taxon>
        <taxon>Trypanosomatida</taxon>
        <taxon>Trypanosomatidae</taxon>
        <taxon>Leishmaniinae</taxon>
        <taxon>Leishmania</taxon>
    </lineage>
</organism>
<proteinExistence type="predicted"/>
<comment type="caution">
    <text evidence="2">The sequence shown here is derived from an EMBL/GenBank/DDBJ whole genome shotgun (WGS) entry which is preliminary data.</text>
</comment>
<accession>A0A836KJ36</accession>
<feature type="region of interest" description="Disordered" evidence="1">
    <location>
        <begin position="737"/>
        <end position="773"/>
    </location>
</feature>
<dbReference type="PANTHER" id="PTHR35614:SF6">
    <property type="match status" value="1"/>
</dbReference>
<feature type="compositionally biased region" description="Basic residues" evidence="1">
    <location>
        <begin position="179"/>
        <end position="195"/>
    </location>
</feature>
<feature type="compositionally biased region" description="Low complexity" evidence="1">
    <location>
        <begin position="163"/>
        <end position="178"/>
    </location>
</feature>
<feature type="compositionally biased region" description="Basic and acidic residues" evidence="1">
    <location>
        <begin position="1107"/>
        <end position="1117"/>
    </location>
</feature>
<feature type="region of interest" description="Disordered" evidence="1">
    <location>
        <begin position="1"/>
        <end position="44"/>
    </location>
</feature>
<feature type="region of interest" description="Disordered" evidence="1">
    <location>
        <begin position="787"/>
        <end position="823"/>
    </location>
</feature>
<gene>
    <name evidence="2" type="ORF">LSCM4_03918</name>
</gene>
<dbReference type="PANTHER" id="PTHR35614">
    <property type="match status" value="1"/>
</dbReference>
<feature type="region of interest" description="Disordered" evidence="1">
    <location>
        <begin position="839"/>
        <end position="906"/>
    </location>
</feature>
<name>A0A836KJ36_9TRYP</name>
<feature type="compositionally biased region" description="Polar residues" evidence="1">
    <location>
        <begin position="1191"/>
        <end position="1203"/>
    </location>
</feature>
<dbReference type="GeneID" id="92359845"/>
<dbReference type="KEGG" id="loi:92359845"/>
<feature type="compositionally biased region" description="Low complexity" evidence="1">
    <location>
        <begin position="20"/>
        <end position="41"/>
    </location>
</feature>
<feature type="compositionally biased region" description="Low complexity" evidence="1">
    <location>
        <begin position="1214"/>
        <end position="1228"/>
    </location>
</feature>
<dbReference type="Proteomes" id="UP000674143">
    <property type="component" value="Unassembled WGS sequence"/>
</dbReference>
<feature type="region of interest" description="Disordered" evidence="1">
    <location>
        <begin position="1187"/>
        <end position="1231"/>
    </location>
</feature>